<dbReference type="Proteomes" id="UP000183995">
    <property type="component" value="Unassembled WGS sequence"/>
</dbReference>
<reference evidence="6 7" key="1">
    <citation type="submission" date="2016-11" db="EMBL/GenBank/DDBJ databases">
        <authorList>
            <person name="Jaros S."/>
            <person name="Januszkiewicz K."/>
            <person name="Wedrychowicz H."/>
        </authorList>
    </citation>
    <scope>NUCLEOTIDE SEQUENCE [LARGE SCALE GENOMIC DNA]</scope>
    <source>
        <strain evidence="6 7">DSM 10068</strain>
    </source>
</reference>
<keyword evidence="3 5" id="KW-0777">Teichoic acid biosynthesis</keyword>
<keyword evidence="1 5" id="KW-0328">Glycosyltransferase</keyword>
<dbReference type="RefSeq" id="WP_073079838.1">
    <property type="nucleotide sequence ID" value="NZ_FQXV01000009.1"/>
</dbReference>
<evidence type="ECO:0000256" key="2">
    <source>
        <dbReference type="ARBA" id="ARBA00022679"/>
    </source>
</evidence>
<keyword evidence="7" id="KW-1185">Reference proteome</keyword>
<dbReference type="GO" id="GO:0047244">
    <property type="term" value="F:N-acetylglucosaminyldiphosphoundecaprenol N-acetyl-beta-D-mannosaminyltransferase activity"/>
    <property type="evidence" value="ECO:0007669"/>
    <property type="project" value="UniProtKB-UniRule"/>
</dbReference>
<dbReference type="PANTHER" id="PTHR34136:SF1">
    <property type="entry name" value="UDP-N-ACETYL-D-MANNOSAMINURONIC ACID TRANSFERASE"/>
    <property type="match status" value="1"/>
</dbReference>
<organism evidence="6 7">
    <name type="scientific">Sporobacter termitidis DSM 10068</name>
    <dbReference type="NCBI Taxonomy" id="1123282"/>
    <lineage>
        <taxon>Bacteria</taxon>
        <taxon>Bacillati</taxon>
        <taxon>Bacillota</taxon>
        <taxon>Clostridia</taxon>
        <taxon>Eubacteriales</taxon>
        <taxon>Oscillospiraceae</taxon>
        <taxon>Sporobacter</taxon>
    </lineage>
</organism>
<evidence type="ECO:0000313" key="7">
    <source>
        <dbReference type="Proteomes" id="UP000183995"/>
    </source>
</evidence>
<dbReference type="InterPro" id="IPR034714">
    <property type="entry name" value="TagA_TarA"/>
</dbReference>
<keyword evidence="4 5" id="KW-0961">Cell wall biogenesis/degradation</keyword>
<evidence type="ECO:0000256" key="3">
    <source>
        <dbReference type="ARBA" id="ARBA00022944"/>
    </source>
</evidence>
<evidence type="ECO:0000256" key="5">
    <source>
        <dbReference type="HAMAP-Rule" id="MF_02070"/>
    </source>
</evidence>
<comment type="function">
    <text evidence="5">Catalyzes the conversion of GlcNAc-PP-undecaprenol into ManNAc-GlcNAc-PP-undecaprenol, the first committed lipid intermediate in the de novo synthesis of teichoic acid.</text>
</comment>
<dbReference type="OrthoDB" id="9771846at2"/>
<dbReference type="InterPro" id="IPR004629">
    <property type="entry name" value="WecG_TagA_CpsF"/>
</dbReference>
<comment type="pathway">
    <text evidence="5">Cell wall biogenesis; teichoic acid biosynthesis.</text>
</comment>
<dbReference type="UniPathway" id="UPA00632"/>
<comment type="catalytic activity">
    <reaction evidence="5">
        <text>UDP-N-acetyl-alpha-D-mannosamine + N-acetyl-alpha-D-glucosaminyl-di-trans,octa-cis-undecaprenyl diphosphate = N-acetyl-beta-D-mannosaminyl-(1-&gt;4)-N-acetyl-alpha-D-glucosaminyl di-trans,octa-cis-undecaprenyl diphosphate + UDP + H(+)</text>
        <dbReference type="Rhea" id="RHEA:16053"/>
        <dbReference type="ChEBI" id="CHEBI:15378"/>
        <dbReference type="ChEBI" id="CHEBI:58223"/>
        <dbReference type="ChEBI" id="CHEBI:62959"/>
        <dbReference type="ChEBI" id="CHEBI:68623"/>
        <dbReference type="ChEBI" id="CHEBI:132210"/>
        <dbReference type="EC" id="2.4.1.187"/>
    </reaction>
</comment>
<dbReference type="HAMAP" id="MF_02070">
    <property type="entry name" value="TagA_TarA"/>
    <property type="match status" value="1"/>
</dbReference>
<evidence type="ECO:0000313" key="6">
    <source>
        <dbReference type="EMBL" id="SHI13234.1"/>
    </source>
</evidence>
<protein>
    <recommendedName>
        <fullName evidence="5">N-acetylglucosaminyldiphosphoundecaprenol N-acetyl-beta-D-mannosaminyltransferase</fullName>
        <ecNumber evidence="5">2.4.1.187</ecNumber>
    </recommendedName>
    <alternativeName>
        <fullName evidence="5">N-acetylmannosaminyltransferase</fullName>
    </alternativeName>
    <alternativeName>
        <fullName evidence="5">UDP-N-acetylmannosamine transferase</fullName>
    </alternativeName>
    <alternativeName>
        <fullName evidence="5">UDP-N-acetylmannosamine:N-acetylglucosaminyl pyrophosphorylundecaprenol N-acetylmannosaminyltransferase</fullName>
    </alternativeName>
</protein>
<dbReference type="GO" id="GO:0019350">
    <property type="term" value="P:teichoic acid biosynthetic process"/>
    <property type="evidence" value="ECO:0007669"/>
    <property type="project" value="UniProtKB-UniRule"/>
</dbReference>
<dbReference type="NCBIfam" id="TIGR00696">
    <property type="entry name" value="wecG_tagA_cpsF"/>
    <property type="match status" value="1"/>
</dbReference>
<gene>
    <name evidence="6" type="ORF">SAMN02745823_02669</name>
</gene>
<dbReference type="EMBL" id="FQXV01000009">
    <property type="protein sequence ID" value="SHI13234.1"/>
    <property type="molecule type" value="Genomic_DNA"/>
</dbReference>
<keyword evidence="2 5" id="KW-0808">Transferase</keyword>
<name>A0A1M5YN35_9FIRM</name>
<dbReference type="CDD" id="cd06533">
    <property type="entry name" value="Glyco_transf_WecG_TagA"/>
    <property type="match status" value="1"/>
</dbReference>
<dbReference type="PANTHER" id="PTHR34136">
    <property type="match status" value="1"/>
</dbReference>
<accession>A0A1M5YN35</accession>
<dbReference type="AlphaFoldDB" id="A0A1M5YN35"/>
<evidence type="ECO:0000256" key="1">
    <source>
        <dbReference type="ARBA" id="ARBA00022676"/>
    </source>
</evidence>
<sequence length="240" mass="26125">MRTDVLGVGFDDLTMDEAVGRAAVLLESGTPAYIVTPNPEIVWLCRDDPELKEIVGRAALVLPDGIGVVYGAKILGRPLKGKIAGIDFAEKLLERMAGTGKSVYLLGAKPGVASMAAKKLQNKYPGLVVAGTADGYFKDDGPVIEKINASKPDLLLVCLGAPKQERWMAANATRLNVRLMAGLGGALDVFAGTAERAPESWQRLHLEWLHRLKKEPWRWRRMIKLPLFIFAVAGQRLKGN</sequence>
<comment type="similarity">
    <text evidence="5">Belongs to the glycosyltransferase 26 family. TagA/TarA subfamily.</text>
</comment>
<proteinExistence type="inferred from homology"/>
<evidence type="ECO:0000256" key="4">
    <source>
        <dbReference type="ARBA" id="ARBA00023316"/>
    </source>
</evidence>
<dbReference type="GO" id="GO:0071555">
    <property type="term" value="P:cell wall organization"/>
    <property type="evidence" value="ECO:0007669"/>
    <property type="project" value="UniProtKB-KW"/>
</dbReference>
<dbReference type="STRING" id="1123282.SAMN02745823_02669"/>
<dbReference type="EC" id="2.4.1.187" evidence="5"/>
<dbReference type="Pfam" id="PF03808">
    <property type="entry name" value="Glyco_tran_WecG"/>
    <property type="match status" value="1"/>
</dbReference>